<dbReference type="GO" id="GO:0031564">
    <property type="term" value="P:transcription antitermination"/>
    <property type="evidence" value="ECO:0007669"/>
    <property type="project" value="UniProtKB-KW"/>
</dbReference>
<gene>
    <name evidence="10" type="ORF">AAIA72_14565</name>
</gene>
<dbReference type="GO" id="GO:0046854">
    <property type="term" value="P:phosphatidylinositol phosphate biosynthetic process"/>
    <property type="evidence" value="ECO:0007669"/>
    <property type="project" value="InterPro"/>
</dbReference>
<dbReference type="GO" id="GO:0046872">
    <property type="term" value="F:metal ion binding"/>
    <property type="evidence" value="ECO:0007669"/>
    <property type="project" value="UniProtKB-KW"/>
</dbReference>
<dbReference type="InterPro" id="IPR000760">
    <property type="entry name" value="Inositol_monophosphatase-like"/>
</dbReference>
<dbReference type="EC" id="3.1.3.25" evidence="9"/>
<protein>
    <recommendedName>
        <fullName evidence="9">Inositol-1-monophosphatase</fullName>
        <ecNumber evidence="9">3.1.3.25</ecNumber>
    </recommendedName>
</protein>
<dbReference type="AlphaFoldDB" id="A0AB39UVK6"/>
<keyword evidence="4 8" id="KW-0479">Metal-binding</keyword>
<dbReference type="CDD" id="cd01639">
    <property type="entry name" value="IMPase"/>
    <property type="match status" value="1"/>
</dbReference>
<sequence length="274" mass="30062">MTDPRAILTFAEQLAREAGEHIVRARRSGLTTRYKAHQELVTDADVAVDQLIHARLRETFPDHHILSEEAAPEQQLELLRNGPLWVVDPIDGTVNYAHNQPQVAVSIAWLKDGVAQVGVVHAPFQNETFTAVAGQGAWLNGEPIRVSGETDFRQALVATGFPYDKAPVPGLIKRLANVLSACRDVRRIGSAALDICWVAMGRLDAYYESVSPWDFAAARLIAAEAGARCGHVYEVPEGFPEALYGKDIVIATPALYDRLRQRIAEADARPLSIP</sequence>
<name>A0AB39UVK6_9GAMM</name>
<dbReference type="PANTHER" id="PTHR20854:SF4">
    <property type="entry name" value="INOSITOL-1-MONOPHOSPHATASE-RELATED"/>
    <property type="match status" value="1"/>
</dbReference>
<accession>A0AB39UVK6</accession>
<dbReference type="SUPFAM" id="SSF56655">
    <property type="entry name" value="Carbohydrate phosphatase"/>
    <property type="match status" value="1"/>
</dbReference>
<evidence type="ECO:0000256" key="1">
    <source>
        <dbReference type="ARBA" id="ARBA00001033"/>
    </source>
</evidence>
<evidence type="ECO:0000256" key="7">
    <source>
        <dbReference type="ARBA" id="ARBA00022842"/>
    </source>
</evidence>
<dbReference type="GO" id="GO:0007165">
    <property type="term" value="P:signal transduction"/>
    <property type="evidence" value="ECO:0007669"/>
    <property type="project" value="TreeGrafter"/>
</dbReference>
<feature type="binding site" evidence="8">
    <location>
        <position position="68"/>
    </location>
    <ligand>
        <name>Mg(2+)</name>
        <dbReference type="ChEBI" id="CHEBI:18420"/>
        <label>1</label>
        <note>catalytic</note>
    </ligand>
</feature>
<evidence type="ECO:0000256" key="4">
    <source>
        <dbReference type="ARBA" id="ARBA00022723"/>
    </source>
</evidence>
<evidence type="ECO:0000256" key="8">
    <source>
        <dbReference type="PIRSR" id="PIRSR600760-2"/>
    </source>
</evidence>
<evidence type="ECO:0000256" key="9">
    <source>
        <dbReference type="RuleBase" id="RU364068"/>
    </source>
</evidence>
<dbReference type="Gene3D" id="3.40.190.80">
    <property type="match status" value="1"/>
</dbReference>
<dbReference type="PRINTS" id="PR00377">
    <property type="entry name" value="IMPHPHTASES"/>
</dbReference>
<feature type="binding site" evidence="8">
    <location>
        <position position="91"/>
    </location>
    <ligand>
        <name>Mg(2+)</name>
        <dbReference type="ChEBI" id="CHEBI:18420"/>
        <label>1</label>
        <note>catalytic</note>
    </ligand>
</feature>
<reference evidence="10" key="1">
    <citation type="submission" date="2024-05" db="EMBL/GenBank/DDBJ databases">
        <title>Genome sequencing of novel strain.</title>
        <authorList>
            <person name="Ganbat D."/>
            <person name="Ganbat S."/>
            <person name="Lee S.-J."/>
        </authorList>
    </citation>
    <scope>NUCLEOTIDE SEQUENCE</scope>
    <source>
        <strain evidence="10">SMD15-11</strain>
    </source>
</reference>
<keyword evidence="7 8" id="KW-0460">Magnesium</keyword>
<dbReference type="GO" id="GO:0006020">
    <property type="term" value="P:inositol metabolic process"/>
    <property type="evidence" value="ECO:0007669"/>
    <property type="project" value="TreeGrafter"/>
</dbReference>
<keyword evidence="5 9" id="KW-0378">Hydrolase</keyword>
<dbReference type="PANTHER" id="PTHR20854">
    <property type="entry name" value="INOSITOL MONOPHOSPHATASE"/>
    <property type="match status" value="1"/>
</dbReference>
<organism evidence="10">
    <name type="scientific">Thermohahella caldifontis</name>
    <dbReference type="NCBI Taxonomy" id="3142973"/>
    <lineage>
        <taxon>Bacteria</taxon>
        <taxon>Pseudomonadati</taxon>
        <taxon>Pseudomonadota</taxon>
        <taxon>Gammaproteobacteria</taxon>
        <taxon>Oceanospirillales</taxon>
        <taxon>Hahellaceae</taxon>
        <taxon>Thermohahella</taxon>
    </lineage>
</organism>
<keyword evidence="6" id="KW-0805">Transcription regulation</keyword>
<feature type="binding site" evidence="8">
    <location>
        <position position="214"/>
    </location>
    <ligand>
        <name>Mg(2+)</name>
        <dbReference type="ChEBI" id="CHEBI:18420"/>
        <label>1</label>
        <note>catalytic</note>
    </ligand>
</feature>
<dbReference type="Gene3D" id="3.30.540.10">
    <property type="entry name" value="Fructose-1,6-Bisphosphatase, subunit A, domain 1"/>
    <property type="match status" value="1"/>
</dbReference>
<keyword evidence="6" id="KW-0804">Transcription</keyword>
<dbReference type="KEGG" id="tcd:AAIA72_14565"/>
<feature type="binding site" evidence="8">
    <location>
        <position position="88"/>
    </location>
    <ligand>
        <name>Mg(2+)</name>
        <dbReference type="ChEBI" id="CHEBI:18420"/>
        <label>1</label>
        <note>catalytic</note>
    </ligand>
</feature>
<evidence type="ECO:0000256" key="5">
    <source>
        <dbReference type="ARBA" id="ARBA00022801"/>
    </source>
</evidence>
<proteinExistence type="inferred from homology"/>
<keyword evidence="6" id="KW-0889">Transcription antitermination</keyword>
<dbReference type="GO" id="GO:0008934">
    <property type="term" value="F:inositol monophosphate 1-phosphatase activity"/>
    <property type="evidence" value="ECO:0007669"/>
    <property type="project" value="InterPro"/>
</dbReference>
<dbReference type="InterPro" id="IPR020550">
    <property type="entry name" value="Inositol_monophosphatase_CS"/>
</dbReference>
<feature type="binding site" evidence="8">
    <location>
        <position position="90"/>
    </location>
    <ligand>
        <name>Mg(2+)</name>
        <dbReference type="ChEBI" id="CHEBI:18420"/>
        <label>2</label>
    </ligand>
</feature>
<evidence type="ECO:0000256" key="3">
    <source>
        <dbReference type="ARBA" id="ARBA00009759"/>
    </source>
</evidence>
<evidence type="ECO:0000313" key="10">
    <source>
        <dbReference type="EMBL" id="XDT72003.1"/>
    </source>
</evidence>
<dbReference type="EMBL" id="CP154858">
    <property type="protein sequence ID" value="XDT72003.1"/>
    <property type="molecule type" value="Genomic_DNA"/>
</dbReference>
<comment type="cofactor">
    <cofactor evidence="2 8 9">
        <name>Mg(2+)</name>
        <dbReference type="ChEBI" id="CHEBI:18420"/>
    </cofactor>
</comment>
<comment type="similarity">
    <text evidence="3 9">Belongs to the inositol monophosphatase superfamily.</text>
</comment>
<dbReference type="FunFam" id="3.30.540.10:FF:000003">
    <property type="entry name" value="Inositol-1-monophosphatase"/>
    <property type="match status" value="1"/>
</dbReference>
<evidence type="ECO:0000256" key="6">
    <source>
        <dbReference type="ARBA" id="ARBA00022814"/>
    </source>
</evidence>
<dbReference type="InterPro" id="IPR020583">
    <property type="entry name" value="Inositol_monoP_metal-BS"/>
</dbReference>
<dbReference type="InterPro" id="IPR033942">
    <property type="entry name" value="IMPase"/>
</dbReference>
<dbReference type="PROSITE" id="PS00630">
    <property type="entry name" value="IMP_2"/>
    <property type="match status" value="1"/>
</dbReference>
<dbReference type="RefSeq" id="WP_369601024.1">
    <property type="nucleotide sequence ID" value="NZ_CP154858.1"/>
</dbReference>
<dbReference type="PROSITE" id="PS00629">
    <property type="entry name" value="IMP_1"/>
    <property type="match status" value="1"/>
</dbReference>
<dbReference type="Pfam" id="PF00459">
    <property type="entry name" value="Inositol_P"/>
    <property type="match status" value="1"/>
</dbReference>
<evidence type="ECO:0000256" key="2">
    <source>
        <dbReference type="ARBA" id="ARBA00001946"/>
    </source>
</evidence>
<comment type="catalytic activity">
    <reaction evidence="1 9">
        <text>a myo-inositol phosphate + H2O = myo-inositol + phosphate</text>
        <dbReference type="Rhea" id="RHEA:24056"/>
        <dbReference type="ChEBI" id="CHEBI:15377"/>
        <dbReference type="ChEBI" id="CHEBI:17268"/>
        <dbReference type="ChEBI" id="CHEBI:43474"/>
        <dbReference type="ChEBI" id="CHEBI:84139"/>
        <dbReference type="EC" id="3.1.3.25"/>
    </reaction>
</comment>